<evidence type="ECO:0000313" key="2">
    <source>
        <dbReference type="EMBL" id="KAL2541101.1"/>
    </source>
</evidence>
<dbReference type="Proteomes" id="UP001604336">
    <property type="component" value="Unassembled WGS sequence"/>
</dbReference>
<accession>A0ABD1VV49</accession>
<protein>
    <recommendedName>
        <fullName evidence="1">DUF7792 domain-containing protein</fullName>
    </recommendedName>
</protein>
<evidence type="ECO:0000259" key="1">
    <source>
        <dbReference type="Pfam" id="PF25055"/>
    </source>
</evidence>
<reference evidence="3" key="1">
    <citation type="submission" date="2024-07" db="EMBL/GenBank/DDBJ databases">
        <title>Two chromosome-level genome assemblies of Korean endemic species Abeliophyllum distichum and Forsythia ovata (Oleaceae).</title>
        <authorList>
            <person name="Jang H."/>
        </authorList>
    </citation>
    <scope>NUCLEOTIDE SEQUENCE [LARGE SCALE GENOMIC DNA]</scope>
</reference>
<dbReference type="Pfam" id="PF25055">
    <property type="entry name" value="DUF7792"/>
    <property type="match status" value="1"/>
</dbReference>
<feature type="domain" description="DUF7792" evidence="1">
    <location>
        <begin position="9"/>
        <end position="58"/>
    </location>
</feature>
<dbReference type="AlphaFoldDB" id="A0ABD1VV49"/>
<gene>
    <name evidence="2" type="ORF">Adt_02079</name>
</gene>
<proteinExistence type="predicted"/>
<sequence length="102" mass="11539">MAGGEKSIEEELSLPILFAKRAIKYAKEVESFKPQNNNLAIHVAKLSQHLRVVACLTTLRHHLRLRHSSSHSRSDNIFFTVILPFLTSVDIKRLISTATFCP</sequence>
<keyword evidence="3" id="KW-1185">Reference proteome</keyword>
<dbReference type="InterPro" id="IPR056694">
    <property type="entry name" value="DUF7792"/>
</dbReference>
<name>A0ABD1VV49_9LAMI</name>
<organism evidence="2 3">
    <name type="scientific">Abeliophyllum distichum</name>
    <dbReference type="NCBI Taxonomy" id="126358"/>
    <lineage>
        <taxon>Eukaryota</taxon>
        <taxon>Viridiplantae</taxon>
        <taxon>Streptophyta</taxon>
        <taxon>Embryophyta</taxon>
        <taxon>Tracheophyta</taxon>
        <taxon>Spermatophyta</taxon>
        <taxon>Magnoliopsida</taxon>
        <taxon>eudicotyledons</taxon>
        <taxon>Gunneridae</taxon>
        <taxon>Pentapetalae</taxon>
        <taxon>asterids</taxon>
        <taxon>lamiids</taxon>
        <taxon>Lamiales</taxon>
        <taxon>Oleaceae</taxon>
        <taxon>Forsythieae</taxon>
        <taxon>Abeliophyllum</taxon>
    </lineage>
</organism>
<dbReference type="EMBL" id="JBFOLK010000001">
    <property type="protein sequence ID" value="KAL2541101.1"/>
    <property type="molecule type" value="Genomic_DNA"/>
</dbReference>
<comment type="caution">
    <text evidence="2">The sequence shown here is derived from an EMBL/GenBank/DDBJ whole genome shotgun (WGS) entry which is preliminary data.</text>
</comment>
<evidence type="ECO:0000313" key="3">
    <source>
        <dbReference type="Proteomes" id="UP001604336"/>
    </source>
</evidence>